<feature type="compositionally biased region" description="Basic residues" evidence="1">
    <location>
        <begin position="107"/>
        <end position="116"/>
    </location>
</feature>
<comment type="caution">
    <text evidence="2">The sequence shown here is derived from an EMBL/GenBank/DDBJ whole genome shotgun (WGS) entry which is preliminary data.</text>
</comment>
<dbReference type="AlphaFoldDB" id="A0A3D8S143"/>
<feature type="compositionally biased region" description="Polar residues" evidence="1">
    <location>
        <begin position="25"/>
        <end position="34"/>
    </location>
</feature>
<reference evidence="2 3" key="1">
    <citation type="journal article" date="2018" name="IMA Fungus">
        <title>IMA Genome-F 9: Draft genome sequence of Annulohypoxylon stygium, Aspergillus mulundensis, Berkeleyomyces basicola (syn. Thielaviopsis basicola), Ceratocystis smalleyi, two Cercospora beticola strains, Coleophoma cylindrospora, Fusarium fracticaudum, Phialophora cf. hyalina, and Morchella septimelata.</title>
        <authorList>
            <person name="Wingfield B.D."/>
            <person name="Bills G.F."/>
            <person name="Dong Y."/>
            <person name="Huang W."/>
            <person name="Nel W.J."/>
            <person name="Swalarsk-Parry B.S."/>
            <person name="Vaghefi N."/>
            <person name="Wilken P.M."/>
            <person name="An Z."/>
            <person name="de Beer Z.W."/>
            <person name="De Vos L."/>
            <person name="Chen L."/>
            <person name="Duong T.A."/>
            <person name="Gao Y."/>
            <person name="Hammerbacher A."/>
            <person name="Kikkert J.R."/>
            <person name="Li Y."/>
            <person name="Li H."/>
            <person name="Li K."/>
            <person name="Li Q."/>
            <person name="Liu X."/>
            <person name="Ma X."/>
            <person name="Naidoo K."/>
            <person name="Pethybridge S.J."/>
            <person name="Sun J."/>
            <person name="Steenkamp E.T."/>
            <person name="van der Nest M.A."/>
            <person name="van Wyk S."/>
            <person name="Wingfield M.J."/>
            <person name="Xiong C."/>
            <person name="Yue Q."/>
            <person name="Zhang X."/>
        </authorList>
    </citation>
    <scope>NUCLEOTIDE SEQUENCE [LARGE SCALE GENOMIC DNA]</scope>
    <source>
        <strain evidence="2 3">BP6252</strain>
    </source>
</reference>
<feature type="compositionally biased region" description="Polar residues" evidence="1">
    <location>
        <begin position="1"/>
        <end position="13"/>
    </location>
</feature>
<gene>
    <name evidence="2" type="ORF">BP6252_04671</name>
</gene>
<feature type="compositionally biased region" description="Polar residues" evidence="1">
    <location>
        <begin position="199"/>
        <end position="216"/>
    </location>
</feature>
<dbReference type="EMBL" id="PDLM01000004">
    <property type="protein sequence ID" value="RDW80033.1"/>
    <property type="molecule type" value="Genomic_DNA"/>
</dbReference>
<feature type="region of interest" description="Disordered" evidence="1">
    <location>
        <begin position="80"/>
        <end position="122"/>
    </location>
</feature>
<dbReference type="OrthoDB" id="3548421at2759"/>
<evidence type="ECO:0000256" key="1">
    <source>
        <dbReference type="SAM" id="MobiDB-lite"/>
    </source>
</evidence>
<feature type="region of interest" description="Disordered" evidence="1">
    <location>
        <begin position="1"/>
        <end position="65"/>
    </location>
</feature>
<protein>
    <submittedName>
        <fullName evidence="2">Uncharacterized protein</fullName>
    </submittedName>
</protein>
<feature type="region of interest" description="Disordered" evidence="1">
    <location>
        <begin position="199"/>
        <end position="219"/>
    </location>
</feature>
<name>A0A3D8S143_9HELO</name>
<dbReference type="Proteomes" id="UP000256645">
    <property type="component" value="Unassembled WGS sequence"/>
</dbReference>
<evidence type="ECO:0000313" key="3">
    <source>
        <dbReference type="Proteomes" id="UP000256645"/>
    </source>
</evidence>
<feature type="compositionally biased region" description="Polar residues" evidence="1">
    <location>
        <begin position="41"/>
        <end position="56"/>
    </location>
</feature>
<accession>A0A3D8S143</accession>
<sequence length="257" mass="28188">MRDSASGQSTSVSAAGISDFEAGPTPNSNGTLFQSGERRQSMQTKNTLYTATSVINTPPGLSDHEVQNCLTLKSGCKRRMSQSVGEPDMLRPNSESYWEESQTSRQKTGRRGSARKAAKETRGRVRQSLLLLNLVDTSEISDADNEGEDEAPCLSVINPCTPVTILDDGLHPSDPRSSVWKGRAHAKFAVLVTSSGRASNRRSLSSIPPSQQNKIAGNSREDLRGKLRKRSLRDFALEDHRSKLNIYFVRIKPLPCS</sequence>
<proteinExistence type="predicted"/>
<organism evidence="2 3">
    <name type="scientific">Coleophoma cylindrospora</name>
    <dbReference type="NCBI Taxonomy" id="1849047"/>
    <lineage>
        <taxon>Eukaryota</taxon>
        <taxon>Fungi</taxon>
        <taxon>Dikarya</taxon>
        <taxon>Ascomycota</taxon>
        <taxon>Pezizomycotina</taxon>
        <taxon>Leotiomycetes</taxon>
        <taxon>Helotiales</taxon>
        <taxon>Dermateaceae</taxon>
        <taxon>Coleophoma</taxon>
    </lineage>
</organism>
<keyword evidence="3" id="KW-1185">Reference proteome</keyword>
<feature type="compositionally biased region" description="Polar residues" evidence="1">
    <location>
        <begin position="93"/>
        <end position="106"/>
    </location>
</feature>
<evidence type="ECO:0000313" key="2">
    <source>
        <dbReference type="EMBL" id="RDW80033.1"/>
    </source>
</evidence>